<sequence>MRLSPFLLIGCVLLGACQAHDQPAAAPATVQVRDDLGRSVTLPAYPRRLVSLAPSMTEMLYAVADTSTIIARTQADDYPAAVLRKPVVNSYPLDIERLVTLHPDAVFTVEGLTPPDAAERLRQLGIPVYYQKYRRVGDVLRGLITLGRLLGRDAQARRLTDSLQRQLHALATCPAPGARPTVLALAAADPMYAYGQNTLFTDEIWLAGGQNALRDSLPQPYPALTREYVLKLNPEVIIGGRFGKLDSTLFRQNPELRRLRAYQKRRVYATTPNLLQRPSPRVVEAVQELRALLAR</sequence>
<dbReference type="NCBIfam" id="NF038402">
    <property type="entry name" value="TroA_like"/>
    <property type="match status" value="1"/>
</dbReference>
<dbReference type="PANTHER" id="PTHR30535:SF34">
    <property type="entry name" value="MOLYBDATE-BINDING PROTEIN MOLA"/>
    <property type="match status" value="1"/>
</dbReference>
<dbReference type="SUPFAM" id="SSF53807">
    <property type="entry name" value="Helical backbone' metal receptor"/>
    <property type="match status" value="1"/>
</dbReference>
<dbReference type="InterPro" id="IPR054828">
    <property type="entry name" value="Vit_B12_bind_prot"/>
</dbReference>
<name>A0A7Y0FNU4_9BACT</name>
<dbReference type="EMBL" id="JABBGH010000002">
    <property type="protein sequence ID" value="NML66749.1"/>
    <property type="molecule type" value="Genomic_DNA"/>
</dbReference>
<keyword evidence="1 2" id="KW-0732">Signal</keyword>
<dbReference type="Pfam" id="PF01497">
    <property type="entry name" value="Peripla_BP_2"/>
    <property type="match status" value="1"/>
</dbReference>
<reference evidence="4 5" key="1">
    <citation type="submission" date="2020-04" db="EMBL/GenBank/DDBJ databases">
        <title>Hymenobacter polaris sp. nov., isolated from Arctic soil.</title>
        <authorList>
            <person name="Dahal R.H."/>
        </authorList>
    </citation>
    <scope>NUCLEOTIDE SEQUENCE [LARGE SCALE GENOMIC DNA]</scope>
    <source>
        <strain evidence="4 5">RP-2-7</strain>
    </source>
</reference>
<accession>A0A7Y0FNU4</accession>
<dbReference type="AlphaFoldDB" id="A0A7Y0FNU4"/>
<dbReference type="PROSITE" id="PS51257">
    <property type="entry name" value="PROKAR_LIPOPROTEIN"/>
    <property type="match status" value="1"/>
</dbReference>
<dbReference type="InterPro" id="IPR050902">
    <property type="entry name" value="ABC_Transporter_SBP"/>
</dbReference>
<feature type="signal peptide" evidence="2">
    <location>
        <begin position="1"/>
        <end position="21"/>
    </location>
</feature>
<dbReference type="RefSeq" id="WP_169532372.1">
    <property type="nucleotide sequence ID" value="NZ_JABBGH010000002.1"/>
</dbReference>
<keyword evidence="5" id="KW-1185">Reference proteome</keyword>
<evidence type="ECO:0000313" key="4">
    <source>
        <dbReference type="EMBL" id="NML66749.1"/>
    </source>
</evidence>
<feature type="chain" id="PRO_5031432731" evidence="2">
    <location>
        <begin position="22"/>
        <end position="295"/>
    </location>
</feature>
<gene>
    <name evidence="4" type="ORF">HHL22_16195</name>
</gene>
<evidence type="ECO:0000256" key="1">
    <source>
        <dbReference type="ARBA" id="ARBA00022729"/>
    </source>
</evidence>
<comment type="caution">
    <text evidence="4">The sequence shown here is derived from an EMBL/GenBank/DDBJ whole genome shotgun (WGS) entry which is preliminary data.</text>
</comment>
<protein>
    <submittedName>
        <fullName evidence="4">ABC transporter substrate-binding protein</fullName>
    </submittedName>
</protein>
<organism evidence="4 5">
    <name type="scientific">Hymenobacter polaris</name>
    <dbReference type="NCBI Taxonomy" id="2682546"/>
    <lineage>
        <taxon>Bacteria</taxon>
        <taxon>Pseudomonadati</taxon>
        <taxon>Bacteroidota</taxon>
        <taxon>Cytophagia</taxon>
        <taxon>Cytophagales</taxon>
        <taxon>Hymenobacteraceae</taxon>
        <taxon>Hymenobacter</taxon>
    </lineage>
</organism>
<dbReference type="Gene3D" id="3.40.50.1980">
    <property type="entry name" value="Nitrogenase molybdenum iron protein domain"/>
    <property type="match status" value="2"/>
</dbReference>
<evidence type="ECO:0000256" key="2">
    <source>
        <dbReference type="SAM" id="SignalP"/>
    </source>
</evidence>
<dbReference type="PANTHER" id="PTHR30535">
    <property type="entry name" value="VITAMIN B12-BINDING PROTEIN"/>
    <property type="match status" value="1"/>
</dbReference>
<dbReference type="PROSITE" id="PS50983">
    <property type="entry name" value="FE_B12_PBP"/>
    <property type="match status" value="1"/>
</dbReference>
<dbReference type="GO" id="GO:0071281">
    <property type="term" value="P:cellular response to iron ion"/>
    <property type="evidence" value="ECO:0007669"/>
    <property type="project" value="TreeGrafter"/>
</dbReference>
<feature type="domain" description="Fe/B12 periplasmic-binding" evidence="3">
    <location>
        <begin position="48"/>
        <end position="295"/>
    </location>
</feature>
<evidence type="ECO:0000313" key="5">
    <source>
        <dbReference type="Proteomes" id="UP000559626"/>
    </source>
</evidence>
<evidence type="ECO:0000259" key="3">
    <source>
        <dbReference type="PROSITE" id="PS50983"/>
    </source>
</evidence>
<dbReference type="Proteomes" id="UP000559626">
    <property type="component" value="Unassembled WGS sequence"/>
</dbReference>
<dbReference type="InterPro" id="IPR002491">
    <property type="entry name" value="ABC_transptr_periplasmic_BD"/>
</dbReference>
<proteinExistence type="predicted"/>